<dbReference type="EMBL" id="JAFBMS010000090">
    <property type="protein sequence ID" value="KAG9337331.1"/>
    <property type="molecule type" value="Genomic_DNA"/>
</dbReference>
<name>A0A8T2NEK4_9TELE</name>
<feature type="non-terminal residue" evidence="1">
    <location>
        <position position="1"/>
    </location>
</feature>
<evidence type="ECO:0000313" key="2">
    <source>
        <dbReference type="Proteomes" id="UP000824540"/>
    </source>
</evidence>
<accession>A0A8T2NEK4</accession>
<evidence type="ECO:0000313" key="1">
    <source>
        <dbReference type="EMBL" id="KAG9337331.1"/>
    </source>
</evidence>
<sequence length="95" mass="10559">MCGVCRSGEDGAVPCVETAGVEVKMELYPVWSLQEWSGEDGAVPCVESAVVKMDTLLPSGAVPSVEWRVEVKMEPYPVWSLQEWRVEVKMEPYPV</sequence>
<proteinExistence type="predicted"/>
<protein>
    <submittedName>
        <fullName evidence="1">Uncharacterized protein</fullName>
    </submittedName>
</protein>
<dbReference type="AlphaFoldDB" id="A0A8T2NEK4"/>
<comment type="caution">
    <text evidence="1">The sequence shown here is derived from an EMBL/GenBank/DDBJ whole genome shotgun (WGS) entry which is preliminary data.</text>
</comment>
<keyword evidence="2" id="KW-1185">Reference proteome</keyword>
<reference evidence="1" key="1">
    <citation type="thesis" date="2021" institute="BYU ScholarsArchive" country="Provo, UT, USA">
        <title>Applications of and Algorithms for Genome Assembly and Genomic Analyses with an Emphasis on Marine Teleosts.</title>
        <authorList>
            <person name="Pickett B.D."/>
        </authorList>
    </citation>
    <scope>NUCLEOTIDE SEQUENCE</scope>
    <source>
        <strain evidence="1">HI-2016</strain>
    </source>
</reference>
<gene>
    <name evidence="1" type="ORF">JZ751_028899</name>
</gene>
<organism evidence="1 2">
    <name type="scientific">Albula glossodonta</name>
    <name type="common">roundjaw bonefish</name>
    <dbReference type="NCBI Taxonomy" id="121402"/>
    <lineage>
        <taxon>Eukaryota</taxon>
        <taxon>Metazoa</taxon>
        <taxon>Chordata</taxon>
        <taxon>Craniata</taxon>
        <taxon>Vertebrata</taxon>
        <taxon>Euteleostomi</taxon>
        <taxon>Actinopterygii</taxon>
        <taxon>Neopterygii</taxon>
        <taxon>Teleostei</taxon>
        <taxon>Albuliformes</taxon>
        <taxon>Albulidae</taxon>
        <taxon>Albula</taxon>
    </lineage>
</organism>
<dbReference type="Proteomes" id="UP000824540">
    <property type="component" value="Unassembled WGS sequence"/>
</dbReference>